<dbReference type="EMBL" id="JADFTS010000002">
    <property type="protein sequence ID" value="KAF9620592.1"/>
    <property type="molecule type" value="Genomic_DNA"/>
</dbReference>
<protein>
    <recommendedName>
        <fullName evidence="10">Protein FLX-like 1</fullName>
    </recommendedName>
</protein>
<dbReference type="GO" id="GO:0030154">
    <property type="term" value="P:cell differentiation"/>
    <property type="evidence" value="ECO:0007669"/>
    <property type="project" value="UniProtKB-KW"/>
</dbReference>
<evidence type="ECO:0000256" key="1">
    <source>
        <dbReference type="ARBA" id="ARBA00005405"/>
    </source>
</evidence>
<gene>
    <name evidence="8" type="ORF">IFM89_013618</name>
</gene>
<keyword evidence="5" id="KW-0287">Flowering</keyword>
<sequence length="302" mass="33019">MSRSRGQLKGPPMHEPQFGRPMPHPALLEEMREAQFGRGGVGGGGGHFPPPPHPVFIEERLAGQHQEIQGLLVDNQRLAATHVALQQEVEAAHLELKRMSHIAGSMRAEKDVQLREVYEKSMKMEADLHGVEAMKAELGKVRNDVQKLSAGRQELTVQVQGLTQELTRANADLQQVPALKADVETMKQELERARAAIEYERKGHAENYEQGQAMEKNLILMAREVEKLRAEVANAEKRVRATAAVGNQGYGGTYNNPQTGYAGNPYSSGYGMNPVQGGAEGAPQYGPGPGAWSAYDMQRAPG</sequence>
<dbReference type="InterPro" id="IPR040353">
    <property type="entry name" value="FLX/FLX-like"/>
</dbReference>
<dbReference type="OrthoDB" id="1928946at2759"/>
<feature type="coiled-coil region" evidence="6">
    <location>
        <begin position="152"/>
        <end position="245"/>
    </location>
</feature>
<keyword evidence="4 6" id="KW-0175">Coiled coil</keyword>
<keyword evidence="3" id="KW-0221">Differentiation</keyword>
<accession>A0A835IQ14</accession>
<dbReference type="GO" id="GO:0009908">
    <property type="term" value="P:flower development"/>
    <property type="evidence" value="ECO:0007669"/>
    <property type="project" value="UniProtKB-KW"/>
</dbReference>
<evidence type="ECO:0000256" key="6">
    <source>
        <dbReference type="SAM" id="Coils"/>
    </source>
</evidence>
<comment type="caution">
    <text evidence="8">The sequence shown here is derived from an EMBL/GenBank/DDBJ whole genome shotgun (WGS) entry which is preliminary data.</text>
</comment>
<reference evidence="8 9" key="1">
    <citation type="submission" date="2020-10" db="EMBL/GenBank/DDBJ databases">
        <title>The Coptis chinensis genome and diversification of protoberbering-type alkaloids.</title>
        <authorList>
            <person name="Wang B."/>
            <person name="Shu S."/>
            <person name="Song C."/>
            <person name="Liu Y."/>
        </authorList>
    </citation>
    <scope>NUCLEOTIDE SEQUENCE [LARGE SCALE GENOMIC DNA]</scope>
    <source>
        <strain evidence="8">HL-2020</strain>
        <tissue evidence="8">Leaf</tissue>
    </source>
</reference>
<dbReference type="AlphaFoldDB" id="A0A835IQ14"/>
<keyword evidence="2" id="KW-0217">Developmental protein</keyword>
<evidence type="ECO:0000256" key="5">
    <source>
        <dbReference type="ARBA" id="ARBA00023089"/>
    </source>
</evidence>
<comment type="similarity">
    <text evidence="1">Belongs to the FLX family.</text>
</comment>
<evidence type="ECO:0000256" key="3">
    <source>
        <dbReference type="ARBA" id="ARBA00022782"/>
    </source>
</evidence>
<evidence type="ECO:0000256" key="2">
    <source>
        <dbReference type="ARBA" id="ARBA00022473"/>
    </source>
</evidence>
<dbReference type="PANTHER" id="PTHR33405:SF7">
    <property type="entry name" value="PROTEIN FLX-LIKE 1"/>
    <property type="match status" value="1"/>
</dbReference>
<keyword evidence="9" id="KW-1185">Reference proteome</keyword>
<evidence type="ECO:0000313" key="9">
    <source>
        <dbReference type="Proteomes" id="UP000631114"/>
    </source>
</evidence>
<evidence type="ECO:0000256" key="7">
    <source>
        <dbReference type="SAM" id="MobiDB-lite"/>
    </source>
</evidence>
<evidence type="ECO:0000313" key="8">
    <source>
        <dbReference type="EMBL" id="KAF9620592.1"/>
    </source>
</evidence>
<dbReference type="PANTHER" id="PTHR33405">
    <property type="entry name" value="PROTEIN FLX-LIKE 2"/>
    <property type="match status" value="1"/>
</dbReference>
<feature type="region of interest" description="Disordered" evidence="7">
    <location>
        <begin position="1"/>
        <end position="23"/>
    </location>
</feature>
<proteinExistence type="inferred from homology"/>
<dbReference type="Proteomes" id="UP000631114">
    <property type="component" value="Unassembled WGS sequence"/>
</dbReference>
<name>A0A835IQ14_9MAGN</name>
<evidence type="ECO:0008006" key="10">
    <source>
        <dbReference type="Google" id="ProtNLM"/>
    </source>
</evidence>
<evidence type="ECO:0000256" key="4">
    <source>
        <dbReference type="ARBA" id="ARBA00023054"/>
    </source>
</evidence>
<organism evidence="8 9">
    <name type="scientific">Coptis chinensis</name>
    <dbReference type="NCBI Taxonomy" id="261450"/>
    <lineage>
        <taxon>Eukaryota</taxon>
        <taxon>Viridiplantae</taxon>
        <taxon>Streptophyta</taxon>
        <taxon>Embryophyta</taxon>
        <taxon>Tracheophyta</taxon>
        <taxon>Spermatophyta</taxon>
        <taxon>Magnoliopsida</taxon>
        <taxon>Ranunculales</taxon>
        <taxon>Ranunculaceae</taxon>
        <taxon>Coptidoideae</taxon>
        <taxon>Coptis</taxon>
    </lineage>
</organism>